<protein>
    <submittedName>
        <fullName evidence="10">Methyl-accepting chemotaxis protein</fullName>
    </submittedName>
</protein>
<evidence type="ECO:0000256" key="2">
    <source>
        <dbReference type="ARBA" id="ARBA00022692"/>
    </source>
</evidence>
<organism evidence="10 11">
    <name type="scientific">Vibrio plantisponsor</name>
    <dbReference type="NCBI Taxonomy" id="664643"/>
    <lineage>
        <taxon>Bacteria</taxon>
        <taxon>Pseudomonadati</taxon>
        <taxon>Pseudomonadota</taxon>
        <taxon>Gammaproteobacteria</taxon>
        <taxon>Vibrionales</taxon>
        <taxon>Vibrionaceae</taxon>
        <taxon>Vibrio</taxon>
    </lineage>
</organism>
<proteinExistence type="inferred from homology"/>
<dbReference type="PANTHER" id="PTHR32089">
    <property type="entry name" value="METHYL-ACCEPTING CHEMOTAXIS PROTEIN MCPB"/>
    <property type="match status" value="1"/>
</dbReference>
<keyword evidence="4" id="KW-0472">Membrane</keyword>
<evidence type="ECO:0000256" key="5">
    <source>
        <dbReference type="ARBA" id="ARBA00023224"/>
    </source>
</evidence>
<evidence type="ECO:0000259" key="8">
    <source>
        <dbReference type="PROSITE" id="PS50111"/>
    </source>
</evidence>
<feature type="domain" description="HAMP" evidence="9">
    <location>
        <begin position="351"/>
        <end position="404"/>
    </location>
</feature>
<keyword evidence="2" id="KW-0812">Transmembrane</keyword>
<feature type="domain" description="Methyl-accepting transducer" evidence="8">
    <location>
        <begin position="409"/>
        <end position="645"/>
    </location>
</feature>
<keyword evidence="5 7" id="KW-0807">Transducer</keyword>
<evidence type="ECO:0000256" key="7">
    <source>
        <dbReference type="PROSITE-ProRule" id="PRU00284"/>
    </source>
</evidence>
<name>A0ABU4IP79_9VIBR</name>
<dbReference type="PANTHER" id="PTHR32089:SF119">
    <property type="entry name" value="METHYL-ACCEPTING CHEMOTAXIS PROTEIN CTPL"/>
    <property type="match status" value="1"/>
</dbReference>
<accession>A0ABU4IP79</accession>
<comment type="similarity">
    <text evidence="6">Belongs to the methyl-accepting chemotaxis (MCP) protein family.</text>
</comment>
<evidence type="ECO:0000313" key="11">
    <source>
        <dbReference type="Proteomes" id="UP001272325"/>
    </source>
</evidence>
<gene>
    <name evidence="10" type="ORF">SBW85_16225</name>
</gene>
<evidence type="ECO:0000313" key="10">
    <source>
        <dbReference type="EMBL" id="MDW6019245.1"/>
    </source>
</evidence>
<reference evidence="10 11" key="1">
    <citation type="submission" date="2023-11" db="EMBL/GenBank/DDBJ databases">
        <title>Plant-associative lifestyle of Vibrio porteresiae and its evolutionary dynamics.</title>
        <authorList>
            <person name="Rameshkumar N."/>
            <person name="Kirti K."/>
        </authorList>
    </citation>
    <scope>NUCLEOTIDE SEQUENCE [LARGE SCALE GENOMIC DNA]</scope>
    <source>
        <strain evidence="10 11">MSSRF60</strain>
    </source>
</reference>
<comment type="subcellular location">
    <subcellularLocation>
        <location evidence="1">Membrane</location>
        <topology evidence="1">Multi-pass membrane protein</topology>
    </subcellularLocation>
</comment>
<keyword evidence="3" id="KW-1133">Transmembrane helix</keyword>
<evidence type="ECO:0000256" key="6">
    <source>
        <dbReference type="ARBA" id="ARBA00029447"/>
    </source>
</evidence>
<dbReference type="RefSeq" id="WP_171138959.1">
    <property type="nucleotide sequence ID" value="NZ_AP024894.1"/>
</dbReference>
<dbReference type="PROSITE" id="PS50885">
    <property type="entry name" value="HAMP"/>
    <property type="match status" value="1"/>
</dbReference>
<sequence length="683" mass="76705">MHFLSLVSIKNRILLIILLPILAISAYSYKWGSVAIEKKQMMVTLSVATEYIELITPLIAHLAKEQVVTRSYIYSSNEQIDLQAMLNQRKETNKSKEQFLRFLKTNSKQIGSIFSGHNSIADIERKITQLDYIRKVSDKKLDHSDQYKSEFDGNTIWTAVDIDRLSDYLINSLANIATFSRRDHELDGITNAYFFLFKAASASRTLSQLITDSIQGNFSAYQFGQLMHYRALESMHRETFVEIAPLNIKKIYEENMLSNGVLDDVNSTYWAVFNSYSGVEKNQFDWNENKWSKERERTSNAYEHMMASVLDMLIAVREAKTEESQREVILSLTEAAGLICAILLLSYIIMNSITMPLDRSVKAINELSTTKNMAIVLSEEGNDELSKLSKAFNSLVQNFNEIIKSVKEQVHRSTTLVTECTQKMDLANELSSNQLHMTDSISVAMTEMRVTVEEVSHVAQRTATSVQNVHDISNKAENEWEFSRDGLNKLLDEMEAASNKVNSLNTEASEITSILDVIQSIAEQTNLLALNAAIEAARAGESGRGFSVVADEVRKLAKRTHEATSEIRSQISRLVEGSTSASNTMKLLKEEGESSVASAINAAAAFSKLKVEMDAILEMSTTVATATEEQATVSMDIGERIVRIKDDSSQLLVQSNSTNDDMKQLSLENETLIKHIEQFKVTE</sequence>
<evidence type="ECO:0000256" key="3">
    <source>
        <dbReference type="ARBA" id="ARBA00022989"/>
    </source>
</evidence>
<evidence type="ECO:0000259" key="9">
    <source>
        <dbReference type="PROSITE" id="PS50885"/>
    </source>
</evidence>
<keyword evidence="11" id="KW-1185">Reference proteome</keyword>
<evidence type="ECO:0000256" key="1">
    <source>
        <dbReference type="ARBA" id="ARBA00004141"/>
    </source>
</evidence>
<comment type="caution">
    <text evidence="10">The sequence shown here is derived from an EMBL/GenBank/DDBJ whole genome shotgun (WGS) entry which is preliminary data.</text>
</comment>
<dbReference type="PROSITE" id="PS50111">
    <property type="entry name" value="CHEMOTAXIS_TRANSDUC_2"/>
    <property type="match status" value="1"/>
</dbReference>
<dbReference type="InterPro" id="IPR004089">
    <property type="entry name" value="MCPsignal_dom"/>
</dbReference>
<evidence type="ECO:0000256" key="4">
    <source>
        <dbReference type="ARBA" id="ARBA00023136"/>
    </source>
</evidence>
<dbReference type="Proteomes" id="UP001272325">
    <property type="component" value="Unassembled WGS sequence"/>
</dbReference>
<dbReference type="InterPro" id="IPR003660">
    <property type="entry name" value="HAMP_dom"/>
</dbReference>
<dbReference type="SUPFAM" id="SSF58104">
    <property type="entry name" value="Methyl-accepting chemotaxis protein (MCP) signaling domain"/>
    <property type="match status" value="1"/>
</dbReference>
<dbReference type="Gene3D" id="1.10.287.950">
    <property type="entry name" value="Methyl-accepting chemotaxis protein"/>
    <property type="match status" value="1"/>
</dbReference>
<dbReference type="SMART" id="SM00283">
    <property type="entry name" value="MA"/>
    <property type="match status" value="1"/>
</dbReference>
<dbReference type="Pfam" id="PF00015">
    <property type="entry name" value="MCPsignal"/>
    <property type="match status" value="1"/>
</dbReference>
<dbReference type="EMBL" id="JAWRCN010000002">
    <property type="protein sequence ID" value="MDW6019245.1"/>
    <property type="molecule type" value="Genomic_DNA"/>
</dbReference>